<name>A0A268NXN4_SHOCL</name>
<dbReference type="EMBL" id="NPCC01000029">
    <property type="protein sequence ID" value="PAE87775.1"/>
    <property type="molecule type" value="Genomic_DNA"/>
</dbReference>
<sequence>MKLKKGFTNRGFSYIEFKDMYGSECSIQKSSLATKDAIWFGVNSADPEIMVEDKGWLPYEIPDSVLLTTRMHLTQEQVKELLPILQTFAETGKLPD</sequence>
<dbReference type="Proteomes" id="UP000216133">
    <property type="component" value="Unassembled WGS sequence"/>
</dbReference>
<dbReference type="EMBL" id="NPBS01000018">
    <property type="protein sequence ID" value="PAF27287.1"/>
    <property type="molecule type" value="Genomic_DNA"/>
</dbReference>
<accession>A0A268NXN4</accession>
<reference evidence="3 4" key="1">
    <citation type="submission" date="2017-07" db="EMBL/GenBank/DDBJ databases">
        <title>Isolation and whole genome analysis of endospore-forming bacteria from heroin.</title>
        <authorList>
            <person name="Kalinowski J."/>
            <person name="Ahrens B."/>
            <person name="Al-Dilaimi A."/>
            <person name="Winkler A."/>
            <person name="Wibberg D."/>
            <person name="Schleenbecker U."/>
            <person name="Ruckert C."/>
            <person name="Wolfel R."/>
            <person name="Grass G."/>
        </authorList>
    </citation>
    <scope>NUCLEOTIDE SEQUENCE [LARGE SCALE GENOMIC DNA]</scope>
    <source>
        <strain evidence="2 3">7523-2</strain>
        <strain evidence="1 4">7539</strain>
    </source>
</reference>
<organism evidence="1 4">
    <name type="scientific">Shouchella clausii</name>
    <name type="common">Alkalihalobacillus clausii</name>
    <dbReference type="NCBI Taxonomy" id="79880"/>
    <lineage>
        <taxon>Bacteria</taxon>
        <taxon>Bacillati</taxon>
        <taxon>Bacillota</taxon>
        <taxon>Bacilli</taxon>
        <taxon>Bacillales</taxon>
        <taxon>Bacillaceae</taxon>
        <taxon>Shouchella</taxon>
    </lineage>
</organism>
<gene>
    <name evidence="2" type="ORF">CHH61_03940</name>
    <name evidence="1" type="ORF">CHH72_16735</name>
</gene>
<evidence type="ECO:0000313" key="2">
    <source>
        <dbReference type="EMBL" id="PAF27287.1"/>
    </source>
</evidence>
<evidence type="ECO:0000313" key="1">
    <source>
        <dbReference type="EMBL" id="PAE87775.1"/>
    </source>
</evidence>
<evidence type="ECO:0000313" key="4">
    <source>
        <dbReference type="Proteomes" id="UP000216207"/>
    </source>
</evidence>
<proteinExistence type="predicted"/>
<protein>
    <submittedName>
        <fullName evidence="1">Uncharacterized protein</fullName>
    </submittedName>
</protein>
<dbReference type="RefSeq" id="WP_095327017.1">
    <property type="nucleotide sequence ID" value="NZ_NPBS01000018.1"/>
</dbReference>
<dbReference type="AlphaFoldDB" id="A0A268NXN4"/>
<evidence type="ECO:0000313" key="3">
    <source>
        <dbReference type="Proteomes" id="UP000216133"/>
    </source>
</evidence>
<dbReference type="Proteomes" id="UP000216207">
    <property type="component" value="Unassembled WGS sequence"/>
</dbReference>
<comment type="caution">
    <text evidence="1">The sequence shown here is derived from an EMBL/GenBank/DDBJ whole genome shotgun (WGS) entry which is preliminary data.</text>
</comment>